<dbReference type="PANTHER" id="PTHR46594:SF4">
    <property type="entry name" value="P-TYPE CATION-TRANSPORTING ATPASE"/>
    <property type="match status" value="1"/>
</dbReference>
<dbReference type="AlphaFoldDB" id="A0AAU9K1R5"/>
<evidence type="ECO:0000256" key="1">
    <source>
        <dbReference type="ARBA" id="ARBA00004651"/>
    </source>
</evidence>
<dbReference type="SUPFAM" id="SSF81665">
    <property type="entry name" value="Calcium ATPase, transmembrane domain M"/>
    <property type="match status" value="1"/>
</dbReference>
<dbReference type="GO" id="GO:0019829">
    <property type="term" value="F:ATPase-coupled monoatomic cation transmembrane transporter activity"/>
    <property type="evidence" value="ECO:0007669"/>
    <property type="project" value="InterPro"/>
</dbReference>
<evidence type="ECO:0000256" key="2">
    <source>
        <dbReference type="ARBA" id="ARBA00006024"/>
    </source>
</evidence>
<dbReference type="GO" id="GO:0005524">
    <property type="term" value="F:ATP binding"/>
    <property type="evidence" value="ECO:0007669"/>
    <property type="project" value="UniProtKB-UniRule"/>
</dbReference>
<dbReference type="InterPro" id="IPR036163">
    <property type="entry name" value="HMA_dom_sf"/>
</dbReference>
<dbReference type="SUPFAM" id="SSF81653">
    <property type="entry name" value="Calcium ATPase, transduction domain A"/>
    <property type="match status" value="1"/>
</dbReference>
<dbReference type="FunFam" id="2.70.150.10:FF:000020">
    <property type="entry name" value="Copper-exporting P-type ATPase A"/>
    <property type="match status" value="1"/>
</dbReference>
<proteinExistence type="inferred from homology"/>
<dbReference type="InterPro" id="IPR001757">
    <property type="entry name" value="P_typ_ATPase"/>
</dbReference>
<evidence type="ECO:0000256" key="3">
    <source>
        <dbReference type="ARBA" id="ARBA00022475"/>
    </source>
</evidence>
<dbReference type="SUPFAM" id="SSF56784">
    <property type="entry name" value="HAD-like"/>
    <property type="match status" value="1"/>
</dbReference>
<dbReference type="PROSITE" id="PS00154">
    <property type="entry name" value="ATPASE_E1_E2"/>
    <property type="match status" value="1"/>
</dbReference>
<dbReference type="PRINTS" id="PR00119">
    <property type="entry name" value="CATATPASE"/>
</dbReference>
<dbReference type="Gene3D" id="3.40.1110.10">
    <property type="entry name" value="Calcium-transporting ATPase, cytoplasmic domain N"/>
    <property type="match status" value="2"/>
</dbReference>
<keyword evidence="14" id="KW-1185">Reference proteome</keyword>
<gene>
    <name evidence="13" type="ORF">BSTOLATCC_MIC53390</name>
</gene>
<feature type="transmembrane region" description="Helical" evidence="11">
    <location>
        <begin position="476"/>
        <end position="503"/>
    </location>
</feature>
<dbReference type="InterPro" id="IPR044492">
    <property type="entry name" value="P_typ_ATPase_HD_dom"/>
</dbReference>
<dbReference type="InterPro" id="IPR027256">
    <property type="entry name" value="P-typ_ATPase_IB"/>
</dbReference>
<evidence type="ECO:0000256" key="5">
    <source>
        <dbReference type="ARBA" id="ARBA00022723"/>
    </source>
</evidence>
<keyword evidence="7 11" id="KW-0067">ATP-binding</keyword>
<name>A0AAU9K1R5_9CILI</name>
<dbReference type="CDD" id="cd00371">
    <property type="entry name" value="HMA"/>
    <property type="match status" value="1"/>
</dbReference>
<sequence length="877" mass="96935">MEQKVFSIQGMTCTTCSNTLFNGLSRLPGIEHVSVCLLTEKVLLKGRNLNPDKIKLTIENLGFDCNEIKEWNILDGEVTFELIGSELINKSKIQSVLKKKNGISDVEFLEKPNLIKVLYVADAIKAREIAYFLEDATNMKISVYNENSRKGELIEKQHKTMRIWLKEFLGSLIFTIPIFILGIAVTQLVDSDNLEKERTGDSLPACNLAMWFLATPVQFWFGLRFYKGSYKSLKSGIANMDVLIVLGTSSAYIYGAIMNMLYIFDYQSDTNMHYIEASHSFETSSLLISIILLGKYLESRSKHKTTDAITKLANLQISSAVLLENGTEREVDLALLEVGNIVKVYPGSSIPVDGIVIEGDAWVNEAMMTGESSLVNKTKNSNVFGGTIVNTGVILVEIKKLGKDSALAQIIDLVENAQSTKPAIQKFADKISRIFVPCVVLFAIITWIVWFCLVYGENHNAIHMMNKINECKFVFAFKFGISVLIIACPCALGLAVPTVIMVATGVATRYGILIKDGESLENAAKIKTIVFDKTGTLTSGKPKVKEFIMLLADYNEANVRELVASVEANSEHPVAKAICEGIKNVKKCQNFHNIEGEGVTGIVDNKDIYVGNTKLMERFKIQVDGKITKIKENFENKGQTVVFAATNRQILSLIVLEDQDLVRPEAPIVVKELKTLGYAVWMITGDNERCAKRVAEAVGIPICNVLANCYPADKKSKVEELQYQNLYKKRTKSVITTTDVEDSSAKLTNKASYGGVLFVGDGINDSPSLAQADIGIAIGGTDIAIDAASIVLLKNDLKDVLIALDLTSVALRRIKYNFFWTFIYNIIGIPMAAGVIYMKTGVYIDSIMAAATMACSSIAVIFSSLWLNRYKPPKFRN</sequence>
<dbReference type="GO" id="GO:0005886">
    <property type="term" value="C:plasma membrane"/>
    <property type="evidence" value="ECO:0007669"/>
    <property type="project" value="UniProtKB-SubCell"/>
</dbReference>
<evidence type="ECO:0000256" key="9">
    <source>
        <dbReference type="ARBA" id="ARBA00022989"/>
    </source>
</evidence>
<dbReference type="EMBL" id="CAJZBQ010000053">
    <property type="protein sequence ID" value="CAG9331315.1"/>
    <property type="molecule type" value="Genomic_DNA"/>
</dbReference>
<feature type="transmembrane region" description="Helical" evidence="11">
    <location>
        <begin position="168"/>
        <end position="188"/>
    </location>
</feature>
<comment type="similarity">
    <text evidence="2 11">Belongs to the cation transport ATPase (P-type) (TC 3.A.3) family. Type IB subfamily.</text>
</comment>
<evidence type="ECO:0000313" key="14">
    <source>
        <dbReference type="Proteomes" id="UP001162131"/>
    </source>
</evidence>
<dbReference type="Pfam" id="PF00122">
    <property type="entry name" value="E1-E2_ATPase"/>
    <property type="match status" value="1"/>
</dbReference>
<evidence type="ECO:0000256" key="6">
    <source>
        <dbReference type="ARBA" id="ARBA00022741"/>
    </source>
</evidence>
<evidence type="ECO:0000313" key="13">
    <source>
        <dbReference type="EMBL" id="CAG9331315.1"/>
    </source>
</evidence>
<dbReference type="SFLD" id="SFLDF00027">
    <property type="entry name" value="p-type_atpase"/>
    <property type="match status" value="1"/>
</dbReference>
<keyword evidence="8" id="KW-1278">Translocase</keyword>
<dbReference type="Gene3D" id="2.70.150.10">
    <property type="entry name" value="Calcium-transporting ATPase, cytoplasmic transduction domain A"/>
    <property type="match status" value="1"/>
</dbReference>
<dbReference type="PROSITE" id="PS50846">
    <property type="entry name" value="HMA_2"/>
    <property type="match status" value="1"/>
</dbReference>
<feature type="transmembrane region" description="Helical" evidence="11">
    <location>
        <begin position="238"/>
        <end position="257"/>
    </location>
</feature>
<protein>
    <recommendedName>
        <fullName evidence="12">HMA domain-containing protein</fullName>
    </recommendedName>
</protein>
<evidence type="ECO:0000256" key="7">
    <source>
        <dbReference type="ARBA" id="ARBA00022840"/>
    </source>
</evidence>
<dbReference type="Gene3D" id="3.30.70.100">
    <property type="match status" value="1"/>
</dbReference>
<dbReference type="Pfam" id="PF00702">
    <property type="entry name" value="Hydrolase"/>
    <property type="match status" value="1"/>
</dbReference>
<dbReference type="SFLD" id="SFLDS00003">
    <property type="entry name" value="Haloacid_Dehalogenase"/>
    <property type="match status" value="1"/>
</dbReference>
<dbReference type="CDD" id="cd02094">
    <property type="entry name" value="P-type_ATPase_Cu-like"/>
    <property type="match status" value="1"/>
</dbReference>
<organism evidence="13 14">
    <name type="scientific">Blepharisma stoltei</name>
    <dbReference type="NCBI Taxonomy" id="1481888"/>
    <lineage>
        <taxon>Eukaryota</taxon>
        <taxon>Sar</taxon>
        <taxon>Alveolata</taxon>
        <taxon>Ciliophora</taxon>
        <taxon>Postciliodesmatophora</taxon>
        <taxon>Heterotrichea</taxon>
        <taxon>Heterotrichida</taxon>
        <taxon>Blepharismidae</taxon>
        <taxon>Blepharisma</taxon>
    </lineage>
</organism>
<evidence type="ECO:0000256" key="11">
    <source>
        <dbReference type="RuleBase" id="RU362081"/>
    </source>
</evidence>
<dbReference type="InterPro" id="IPR023298">
    <property type="entry name" value="ATPase_P-typ_TM_dom_sf"/>
</dbReference>
<dbReference type="NCBIfam" id="TIGR01494">
    <property type="entry name" value="ATPase_P-type"/>
    <property type="match status" value="1"/>
</dbReference>
<comment type="subcellular location">
    <subcellularLocation>
        <location evidence="1">Cell membrane</location>
        <topology evidence="1">Multi-pass membrane protein</topology>
    </subcellularLocation>
    <subcellularLocation>
        <location evidence="11">Membrane</location>
    </subcellularLocation>
</comment>
<dbReference type="Gene3D" id="3.40.50.1000">
    <property type="entry name" value="HAD superfamily/HAD-like"/>
    <property type="match status" value="1"/>
</dbReference>
<keyword evidence="10 11" id="KW-0472">Membrane</keyword>
<feature type="transmembrane region" description="Helical" evidence="11">
    <location>
        <begin position="843"/>
        <end position="867"/>
    </location>
</feature>
<dbReference type="InterPro" id="IPR017969">
    <property type="entry name" value="Heavy-metal-associated_CS"/>
</dbReference>
<dbReference type="Pfam" id="PF00403">
    <property type="entry name" value="HMA"/>
    <property type="match status" value="1"/>
</dbReference>
<evidence type="ECO:0000256" key="4">
    <source>
        <dbReference type="ARBA" id="ARBA00022692"/>
    </source>
</evidence>
<evidence type="ECO:0000256" key="10">
    <source>
        <dbReference type="ARBA" id="ARBA00023136"/>
    </source>
</evidence>
<dbReference type="InterPro" id="IPR059000">
    <property type="entry name" value="ATPase_P-type_domA"/>
</dbReference>
<dbReference type="InterPro" id="IPR006121">
    <property type="entry name" value="HMA_dom"/>
</dbReference>
<dbReference type="PANTHER" id="PTHR46594">
    <property type="entry name" value="P-TYPE CATION-TRANSPORTING ATPASE"/>
    <property type="match status" value="1"/>
</dbReference>
<dbReference type="SFLD" id="SFLDG00002">
    <property type="entry name" value="C1.7:_P-type_atpase_like"/>
    <property type="match status" value="1"/>
</dbReference>
<keyword evidence="3" id="KW-1003">Cell membrane</keyword>
<dbReference type="InterPro" id="IPR018303">
    <property type="entry name" value="ATPase_P-typ_P_site"/>
</dbReference>
<feature type="transmembrane region" description="Helical" evidence="11">
    <location>
        <begin position="434"/>
        <end position="456"/>
    </location>
</feature>
<comment type="caution">
    <text evidence="13">The sequence shown here is derived from an EMBL/GenBank/DDBJ whole genome shotgun (WGS) entry which is preliminary data.</text>
</comment>
<feature type="transmembrane region" description="Helical" evidence="11">
    <location>
        <begin position="277"/>
        <end position="297"/>
    </location>
</feature>
<evidence type="ECO:0000256" key="8">
    <source>
        <dbReference type="ARBA" id="ARBA00022967"/>
    </source>
</evidence>
<dbReference type="GO" id="GO:0046872">
    <property type="term" value="F:metal ion binding"/>
    <property type="evidence" value="ECO:0007669"/>
    <property type="project" value="UniProtKB-KW"/>
</dbReference>
<dbReference type="InterPro" id="IPR036412">
    <property type="entry name" value="HAD-like_sf"/>
</dbReference>
<accession>A0AAU9K1R5</accession>
<dbReference type="SUPFAM" id="SSF55008">
    <property type="entry name" value="HMA, heavy metal-associated domain"/>
    <property type="match status" value="1"/>
</dbReference>
<keyword evidence="6 11" id="KW-0547">Nucleotide-binding</keyword>
<dbReference type="PRINTS" id="PR00942">
    <property type="entry name" value="CUATPASEI"/>
</dbReference>
<feature type="domain" description="HMA" evidence="12">
    <location>
        <begin position="2"/>
        <end position="66"/>
    </location>
</feature>
<dbReference type="InterPro" id="IPR023299">
    <property type="entry name" value="ATPase_P-typ_cyto_dom_N"/>
</dbReference>
<keyword evidence="9 11" id="KW-1133">Transmembrane helix</keyword>
<dbReference type="Proteomes" id="UP001162131">
    <property type="component" value="Unassembled WGS sequence"/>
</dbReference>
<keyword evidence="4 11" id="KW-0812">Transmembrane</keyword>
<dbReference type="InterPro" id="IPR008250">
    <property type="entry name" value="ATPase_P-typ_transduc_dom_A_sf"/>
</dbReference>
<dbReference type="InterPro" id="IPR023214">
    <property type="entry name" value="HAD_sf"/>
</dbReference>
<dbReference type="GO" id="GO:0016887">
    <property type="term" value="F:ATP hydrolysis activity"/>
    <property type="evidence" value="ECO:0007669"/>
    <property type="project" value="InterPro"/>
</dbReference>
<dbReference type="NCBIfam" id="TIGR01525">
    <property type="entry name" value="ATPase-IB_hvy"/>
    <property type="match status" value="1"/>
</dbReference>
<feature type="transmembrane region" description="Helical" evidence="11">
    <location>
        <begin position="208"/>
        <end position="226"/>
    </location>
</feature>
<evidence type="ECO:0000259" key="12">
    <source>
        <dbReference type="PROSITE" id="PS50846"/>
    </source>
</evidence>
<dbReference type="PROSITE" id="PS01047">
    <property type="entry name" value="HMA_1"/>
    <property type="match status" value="1"/>
</dbReference>
<reference evidence="13" key="1">
    <citation type="submission" date="2021-09" db="EMBL/GenBank/DDBJ databases">
        <authorList>
            <consortium name="AG Swart"/>
            <person name="Singh M."/>
            <person name="Singh A."/>
            <person name="Seah K."/>
            <person name="Emmerich C."/>
        </authorList>
    </citation>
    <scope>NUCLEOTIDE SEQUENCE</scope>
    <source>
        <strain evidence="13">ATCC30299</strain>
    </source>
</reference>
<keyword evidence="5 11" id="KW-0479">Metal-binding</keyword>
<feature type="transmembrane region" description="Helical" evidence="11">
    <location>
        <begin position="818"/>
        <end position="837"/>
    </location>
</feature>